<keyword evidence="3" id="KW-0479">Metal-binding</keyword>
<keyword evidence="7" id="KW-1133">Transmembrane helix</keyword>
<dbReference type="PANTHER" id="PTHR30176:SF3">
    <property type="entry name" value="FERREDOXIN-TYPE PROTEIN NAPH"/>
    <property type="match status" value="1"/>
</dbReference>
<protein>
    <submittedName>
        <fullName evidence="9">4Fe-4S binding domain-containing protein</fullName>
    </submittedName>
</protein>
<evidence type="ECO:0000256" key="1">
    <source>
        <dbReference type="ARBA" id="ARBA00022448"/>
    </source>
</evidence>
<evidence type="ECO:0000256" key="2">
    <source>
        <dbReference type="ARBA" id="ARBA00022485"/>
    </source>
</evidence>
<keyword evidence="6" id="KW-0411">Iron-sulfur</keyword>
<dbReference type="RefSeq" id="WP_074836170.1">
    <property type="nucleotide sequence ID" value="NZ_FOAT01000027.1"/>
</dbReference>
<evidence type="ECO:0000256" key="6">
    <source>
        <dbReference type="ARBA" id="ARBA00023014"/>
    </source>
</evidence>
<dbReference type="Proteomes" id="UP000186015">
    <property type="component" value="Unassembled WGS sequence"/>
</dbReference>
<dbReference type="Pfam" id="PF12801">
    <property type="entry name" value="Fer4_5"/>
    <property type="match status" value="2"/>
</dbReference>
<feature type="transmembrane region" description="Helical" evidence="7">
    <location>
        <begin position="106"/>
        <end position="128"/>
    </location>
</feature>
<accession>A0A1H7Q0J1</accession>
<evidence type="ECO:0000256" key="7">
    <source>
        <dbReference type="SAM" id="Phobius"/>
    </source>
</evidence>
<evidence type="ECO:0000256" key="3">
    <source>
        <dbReference type="ARBA" id="ARBA00022723"/>
    </source>
</evidence>
<feature type="transmembrane region" description="Helical" evidence="7">
    <location>
        <begin position="50"/>
        <end position="73"/>
    </location>
</feature>
<organism evidence="9 10">
    <name type="scientific">Ruminococcus albus</name>
    <dbReference type="NCBI Taxonomy" id="1264"/>
    <lineage>
        <taxon>Bacteria</taxon>
        <taxon>Bacillati</taxon>
        <taxon>Bacillota</taxon>
        <taxon>Clostridia</taxon>
        <taxon>Eubacteriales</taxon>
        <taxon>Oscillospiraceae</taxon>
        <taxon>Ruminococcus</taxon>
    </lineage>
</organism>
<feature type="transmembrane region" description="Helical" evidence="7">
    <location>
        <begin position="7"/>
        <end position="30"/>
    </location>
</feature>
<keyword evidence="5" id="KW-0408">Iron</keyword>
<dbReference type="PANTHER" id="PTHR30176">
    <property type="entry name" value="FERREDOXIN-TYPE PROTEIN NAPH"/>
    <property type="match status" value="1"/>
</dbReference>
<name>A0A1H7Q0J1_RUMAL</name>
<evidence type="ECO:0000313" key="9">
    <source>
        <dbReference type="EMBL" id="SEL41224.1"/>
    </source>
</evidence>
<dbReference type="GO" id="GO:0051539">
    <property type="term" value="F:4 iron, 4 sulfur cluster binding"/>
    <property type="evidence" value="ECO:0007669"/>
    <property type="project" value="UniProtKB-KW"/>
</dbReference>
<feature type="transmembrane region" description="Helical" evidence="7">
    <location>
        <begin position="264"/>
        <end position="280"/>
    </location>
</feature>
<feature type="domain" description="4Fe-4S ferredoxin-type" evidence="8">
    <location>
        <begin position="304"/>
        <end position="333"/>
    </location>
</feature>
<dbReference type="AlphaFoldDB" id="A0A1H7Q0J1"/>
<evidence type="ECO:0000259" key="8">
    <source>
        <dbReference type="PROSITE" id="PS51379"/>
    </source>
</evidence>
<reference evidence="9 10" key="1">
    <citation type="submission" date="2016-10" db="EMBL/GenBank/DDBJ databases">
        <authorList>
            <person name="de Groot N.N."/>
        </authorList>
    </citation>
    <scope>NUCLEOTIDE SEQUENCE [LARGE SCALE GENOMIC DNA]</scope>
    <source>
        <strain evidence="9 10">KH2T6</strain>
    </source>
</reference>
<feature type="transmembrane region" description="Helical" evidence="7">
    <location>
        <begin position="228"/>
        <end position="252"/>
    </location>
</feature>
<dbReference type="InterPro" id="IPR017900">
    <property type="entry name" value="4Fe4S_Fe_S_CS"/>
</dbReference>
<keyword evidence="7" id="KW-0812">Transmembrane</keyword>
<feature type="domain" description="4Fe-4S ferredoxin-type" evidence="8">
    <location>
        <begin position="335"/>
        <end position="365"/>
    </location>
</feature>
<feature type="transmembrane region" description="Helical" evidence="7">
    <location>
        <begin position="169"/>
        <end position="197"/>
    </location>
</feature>
<keyword evidence="4" id="KW-0249">Electron transport</keyword>
<dbReference type="SUPFAM" id="SSF54862">
    <property type="entry name" value="4Fe-4S ferredoxins"/>
    <property type="match status" value="1"/>
</dbReference>
<dbReference type="GO" id="GO:0005886">
    <property type="term" value="C:plasma membrane"/>
    <property type="evidence" value="ECO:0007669"/>
    <property type="project" value="TreeGrafter"/>
</dbReference>
<dbReference type="EMBL" id="FOAT01000027">
    <property type="protein sequence ID" value="SEL41224.1"/>
    <property type="molecule type" value="Genomic_DNA"/>
</dbReference>
<dbReference type="PROSITE" id="PS51379">
    <property type="entry name" value="4FE4S_FER_2"/>
    <property type="match status" value="2"/>
</dbReference>
<dbReference type="InterPro" id="IPR017896">
    <property type="entry name" value="4Fe4S_Fe-S-bd"/>
</dbReference>
<dbReference type="InterPro" id="IPR051684">
    <property type="entry name" value="Electron_Trans/Redox"/>
</dbReference>
<evidence type="ECO:0000256" key="4">
    <source>
        <dbReference type="ARBA" id="ARBA00022982"/>
    </source>
</evidence>
<keyword evidence="7" id="KW-0472">Membrane</keyword>
<evidence type="ECO:0000313" key="10">
    <source>
        <dbReference type="Proteomes" id="UP000186015"/>
    </source>
</evidence>
<evidence type="ECO:0000256" key="5">
    <source>
        <dbReference type="ARBA" id="ARBA00023004"/>
    </source>
</evidence>
<dbReference type="Pfam" id="PF13187">
    <property type="entry name" value="Fer4_9"/>
    <property type="match status" value="1"/>
</dbReference>
<keyword evidence="1" id="KW-0813">Transport</keyword>
<keyword evidence="2" id="KW-0004">4Fe-4S</keyword>
<dbReference type="GO" id="GO:0046872">
    <property type="term" value="F:metal ion binding"/>
    <property type="evidence" value="ECO:0007669"/>
    <property type="project" value="UniProtKB-KW"/>
</dbReference>
<gene>
    <name evidence="9" type="ORF">SAMN05216469_12719</name>
</gene>
<proteinExistence type="predicted"/>
<dbReference type="Gene3D" id="3.30.70.20">
    <property type="match status" value="1"/>
</dbReference>
<dbReference type="OrthoDB" id="9806398at2"/>
<sequence length="386" mass="43266">MKIKKKIIIAALSCAVLGTIAYFAYVFPFYEFEQNDYDTSLDKILSLDYLKTLAPLFIIIGLSAIGIVTTLCLRKQMLKKDKTYSRFAGREKSGNAPMQKPVPFMVIRWIMMIGFGFMMIWGGLIFGLKMSSVSIPILSCPWNTEQMTESSCYYLSHLNELFELPIKSILLFFGSTLLFIVLLGRTICGFLCPMGLIQDIMDKIRQKTKNEGISANEKLYSTLTPIKWAMLLIFIGLCFVGGNFCNFCPAVAVSPILAGMSTSLYVSGFLMIFVLIGSFFKRRLFCNICPLGYIIGLFHKISLFRIKKDCTACTECGACYEACPMGIKQIYTERGKTNVTDANCIMCGECVKCCPEDNALSLTCAGLKLYTSSRKDIISRYTPKKK</sequence>
<dbReference type="PROSITE" id="PS00198">
    <property type="entry name" value="4FE4S_FER_1"/>
    <property type="match status" value="1"/>
</dbReference>